<keyword evidence="4 7" id="KW-1133">Transmembrane helix</keyword>
<dbReference type="PANTHER" id="PTHR48022">
    <property type="entry name" value="PLASTIDIC GLUCOSE TRANSPORTER 4"/>
    <property type="match status" value="1"/>
</dbReference>
<comment type="caution">
    <text evidence="9">The sequence shown here is derived from an EMBL/GenBank/DDBJ whole genome shotgun (WGS) entry which is preliminary data.</text>
</comment>
<dbReference type="InterPro" id="IPR005828">
    <property type="entry name" value="MFS_sugar_transport-like"/>
</dbReference>
<dbReference type="PANTHER" id="PTHR48022:SF27">
    <property type="entry name" value="MAJOR FACILITATOR SUPERFAMILY (MFS) PROFILE DOMAIN-CONTAINING PROTEIN"/>
    <property type="match status" value="1"/>
</dbReference>
<dbReference type="PROSITE" id="PS50850">
    <property type="entry name" value="MFS"/>
    <property type="match status" value="1"/>
</dbReference>
<proteinExistence type="inferred from homology"/>
<dbReference type="InterPro" id="IPR020846">
    <property type="entry name" value="MFS_dom"/>
</dbReference>
<feature type="transmembrane region" description="Helical" evidence="7">
    <location>
        <begin position="407"/>
        <end position="431"/>
    </location>
</feature>
<dbReference type="FunFam" id="1.20.1250.20:FF:000078">
    <property type="entry name" value="MFS maltose transporter, putative"/>
    <property type="match status" value="1"/>
</dbReference>
<gene>
    <name evidence="9" type="ORF">A4X06_0g7120</name>
</gene>
<sequence length="558" mass="60398">MSSTPYNEKKASDFTGLDNMSTSSATSGRNPPTTANNGLRPTLPHGQVRGRIFTPMLVYSMVVAGMSAASFGYENSVISPLVALPSFVDRYQGVDQAQGGLVFSTKNQNLLISLPLVGTILGACLAAPLQNALGRKWALMVCYAFSLPAVFLELFAPNLGAFIGGRLWNGLSYGAALAIGPLMLADLVPVQIRGFSVSSANFLTILASLIATITVYRTEKIKGDNSYKIPLAIQCAIPAVLLFSTIWIPESPVHLVNKGRMVDAGRVLRRLRAFSDEEVDQELALIKQVEDERRVWNAEVRFTDIFAKAQRARTIFIGGLFSLNQISGIILSTTYATLFLTDLGVAAPFTLTVIAATTQLIGTLAAPFAVEKLGRRPLAMYGMCSLIVIDFIAGGLAFGHGAQNAKAIAALSFIFNWVWTSSFYALSLLLPSEASTPRLRNPTMSYAIAWGQTTAVITTFAVPRLTNKDSANLGAKTYLIFGGCMVLITLWSYISLPETKNRTAAEIDELYESGIPKRHWAGHVCQTSMKSQSRVEQEHEMEMEIELEKAPGAAAVMV</sequence>
<evidence type="ECO:0000256" key="5">
    <source>
        <dbReference type="ARBA" id="ARBA00023136"/>
    </source>
</evidence>
<evidence type="ECO:0000313" key="10">
    <source>
        <dbReference type="Proteomes" id="UP000077684"/>
    </source>
</evidence>
<keyword evidence="5 7" id="KW-0472">Membrane</keyword>
<feature type="transmembrane region" description="Helical" evidence="7">
    <location>
        <begin position="110"/>
        <end position="129"/>
    </location>
</feature>
<dbReference type="GO" id="GO:0016020">
    <property type="term" value="C:membrane"/>
    <property type="evidence" value="ECO:0007669"/>
    <property type="project" value="UniProtKB-SubCell"/>
</dbReference>
<evidence type="ECO:0000259" key="8">
    <source>
        <dbReference type="PROSITE" id="PS50850"/>
    </source>
</evidence>
<feature type="transmembrane region" description="Helical" evidence="7">
    <location>
        <begin position="443"/>
        <end position="463"/>
    </location>
</feature>
<dbReference type="Gene3D" id="1.20.1250.20">
    <property type="entry name" value="MFS general substrate transporter like domains"/>
    <property type="match status" value="1"/>
</dbReference>
<reference evidence="9" key="2">
    <citation type="journal article" date="2019" name="IMA Fungus">
        <title>Genome sequencing and comparison of five Tilletia species to identify candidate genes for the detection of regulated species infecting wheat.</title>
        <authorList>
            <person name="Nguyen H.D.T."/>
            <person name="Sultana T."/>
            <person name="Kesanakurti P."/>
            <person name="Hambleton S."/>
        </authorList>
    </citation>
    <scope>NUCLEOTIDE SEQUENCE</scope>
    <source>
        <strain evidence="9">DAOMC 236426</strain>
    </source>
</reference>
<evidence type="ECO:0000256" key="1">
    <source>
        <dbReference type="ARBA" id="ARBA00004141"/>
    </source>
</evidence>
<dbReference type="EMBL" id="LWDE02001171">
    <property type="protein sequence ID" value="KAE8242216.1"/>
    <property type="molecule type" value="Genomic_DNA"/>
</dbReference>
<reference evidence="9" key="1">
    <citation type="submission" date="2016-04" db="EMBL/GenBank/DDBJ databases">
        <authorList>
            <person name="Nguyen H.D."/>
            <person name="Samba Siva P."/>
            <person name="Cullis J."/>
            <person name="Levesque C.A."/>
            <person name="Hambleton S."/>
        </authorList>
    </citation>
    <scope>NUCLEOTIDE SEQUENCE</scope>
    <source>
        <strain evidence="9">DAOMC 236426</strain>
    </source>
</reference>
<evidence type="ECO:0000256" key="7">
    <source>
        <dbReference type="SAM" id="Phobius"/>
    </source>
</evidence>
<keyword evidence="10" id="KW-1185">Reference proteome</keyword>
<accession>A0A8X7SUL8</accession>
<feature type="transmembrane region" description="Helical" evidence="7">
    <location>
        <begin position="378"/>
        <end position="401"/>
    </location>
</feature>
<dbReference type="GO" id="GO:0005351">
    <property type="term" value="F:carbohydrate:proton symporter activity"/>
    <property type="evidence" value="ECO:0007669"/>
    <property type="project" value="TreeGrafter"/>
</dbReference>
<name>A0A8X7SUL8_9BASI</name>
<feature type="transmembrane region" description="Helical" evidence="7">
    <location>
        <begin position="475"/>
        <end position="494"/>
    </location>
</feature>
<dbReference type="InterPro" id="IPR036259">
    <property type="entry name" value="MFS_trans_sf"/>
</dbReference>
<evidence type="ECO:0000256" key="4">
    <source>
        <dbReference type="ARBA" id="ARBA00022989"/>
    </source>
</evidence>
<organism evidence="9 10">
    <name type="scientific">Tilletia controversa</name>
    <name type="common">dwarf bunt fungus</name>
    <dbReference type="NCBI Taxonomy" id="13291"/>
    <lineage>
        <taxon>Eukaryota</taxon>
        <taxon>Fungi</taxon>
        <taxon>Dikarya</taxon>
        <taxon>Basidiomycota</taxon>
        <taxon>Ustilaginomycotina</taxon>
        <taxon>Exobasidiomycetes</taxon>
        <taxon>Tilletiales</taxon>
        <taxon>Tilletiaceae</taxon>
        <taxon>Tilletia</taxon>
    </lineage>
</organism>
<keyword evidence="3 7" id="KW-0812">Transmembrane</keyword>
<protein>
    <recommendedName>
        <fullName evidence="8">Major facilitator superfamily (MFS) profile domain-containing protein</fullName>
    </recommendedName>
</protein>
<dbReference type="SUPFAM" id="SSF103473">
    <property type="entry name" value="MFS general substrate transporter"/>
    <property type="match status" value="1"/>
</dbReference>
<feature type="region of interest" description="Disordered" evidence="6">
    <location>
        <begin position="1"/>
        <end position="43"/>
    </location>
</feature>
<dbReference type="Pfam" id="PF00083">
    <property type="entry name" value="Sugar_tr"/>
    <property type="match status" value="1"/>
</dbReference>
<evidence type="ECO:0000256" key="2">
    <source>
        <dbReference type="ARBA" id="ARBA00010992"/>
    </source>
</evidence>
<dbReference type="Proteomes" id="UP000077684">
    <property type="component" value="Unassembled WGS sequence"/>
</dbReference>
<feature type="transmembrane region" description="Helical" evidence="7">
    <location>
        <begin position="315"/>
        <end position="340"/>
    </location>
</feature>
<dbReference type="InterPro" id="IPR050360">
    <property type="entry name" value="MFS_Sugar_Transporters"/>
</dbReference>
<feature type="transmembrane region" description="Helical" evidence="7">
    <location>
        <begin position="346"/>
        <end position="366"/>
    </location>
</feature>
<comment type="subcellular location">
    <subcellularLocation>
        <location evidence="1">Membrane</location>
        <topology evidence="1">Multi-pass membrane protein</topology>
    </subcellularLocation>
</comment>
<evidence type="ECO:0000256" key="3">
    <source>
        <dbReference type="ARBA" id="ARBA00022692"/>
    </source>
</evidence>
<dbReference type="AlphaFoldDB" id="A0A8X7SUL8"/>
<evidence type="ECO:0000313" key="9">
    <source>
        <dbReference type="EMBL" id="KAE8242216.1"/>
    </source>
</evidence>
<feature type="transmembrane region" description="Helical" evidence="7">
    <location>
        <begin position="141"/>
        <end position="164"/>
    </location>
</feature>
<feature type="transmembrane region" description="Helical" evidence="7">
    <location>
        <begin position="200"/>
        <end position="217"/>
    </location>
</feature>
<feature type="compositionally biased region" description="Polar residues" evidence="6">
    <location>
        <begin position="18"/>
        <end position="39"/>
    </location>
</feature>
<feature type="transmembrane region" description="Helical" evidence="7">
    <location>
        <begin position="170"/>
        <end position="188"/>
    </location>
</feature>
<comment type="similarity">
    <text evidence="2">Belongs to the major facilitator superfamily. Sugar transporter (TC 2.A.1.1) family.</text>
</comment>
<evidence type="ECO:0000256" key="6">
    <source>
        <dbReference type="SAM" id="MobiDB-lite"/>
    </source>
</evidence>
<feature type="domain" description="Major facilitator superfamily (MFS) profile" evidence="8">
    <location>
        <begin position="60"/>
        <end position="500"/>
    </location>
</feature>